<dbReference type="InterPro" id="IPR000064">
    <property type="entry name" value="NLP_P60_dom"/>
</dbReference>
<proteinExistence type="inferred from homology"/>
<dbReference type="EMBL" id="AVFJ02000048">
    <property type="protein sequence ID" value="KPL56417.1"/>
    <property type="molecule type" value="Genomic_DNA"/>
</dbReference>
<dbReference type="InterPro" id="IPR051202">
    <property type="entry name" value="Peptidase_C40"/>
</dbReference>
<evidence type="ECO:0000256" key="2">
    <source>
        <dbReference type="ARBA" id="ARBA00022670"/>
    </source>
</evidence>
<feature type="domain" description="NlpC/P60" evidence="5">
    <location>
        <begin position="1239"/>
        <end position="1359"/>
    </location>
</feature>
<dbReference type="GO" id="GO:0006508">
    <property type="term" value="P:proteolysis"/>
    <property type="evidence" value="ECO:0007669"/>
    <property type="project" value="UniProtKB-KW"/>
</dbReference>
<evidence type="ECO:0000313" key="6">
    <source>
        <dbReference type="EMBL" id="KPL56417.1"/>
    </source>
</evidence>
<dbReference type="Gene3D" id="1.10.287.1490">
    <property type="match status" value="1"/>
</dbReference>
<dbReference type="RefSeq" id="WP_054519191.1">
    <property type="nucleotide sequence ID" value="NZ_CP076824.1"/>
</dbReference>
<dbReference type="PANTHER" id="PTHR47053:SF1">
    <property type="entry name" value="MUREIN DD-ENDOPEPTIDASE MEPH-RELATED"/>
    <property type="match status" value="1"/>
</dbReference>
<dbReference type="CDD" id="cd13402">
    <property type="entry name" value="LT_TF-like"/>
    <property type="match status" value="1"/>
</dbReference>
<dbReference type="SUPFAM" id="SSF53955">
    <property type="entry name" value="Lysozyme-like"/>
    <property type="match status" value="1"/>
</dbReference>
<dbReference type="InterPro" id="IPR023346">
    <property type="entry name" value="Lysozyme-like_dom_sf"/>
</dbReference>
<keyword evidence="3" id="KW-0378">Hydrolase</keyword>
<dbReference type="Pfam" id="PF20155">
    <property type="entry name" value="TMP_3"/>
    <property type="match status" value="1"/>
</dbReference>
<protein>
    <submittedName>
        <fullName evidence="6">Peptidase M23</fullName>
    </submittedName>
</protein>
<evidence type="ECO:0000256" key="1">
    <source>
        <dbReference type="ARBA" id="ARBA00007074"/>
    </source>
</evidence>
<accession>A0A837NLL0</accession>
<reference evidence="6" key="1">
    <citation type="journal article" date="2016" name="Genome Announc.">
        <title>Draft Genome Sequence of Lactobacillus plantarum 2025.</title>
        <authorList>
            <person name="Karlyshev A.V."/>
            <person name="Khlebnikov V.C."/>
            <person name="Kosarev I.V."/>
            <person name="Abramov V.M."/>
        </authorList>
    </citation>
    <scope>NUCLEOTIDE SEQUENCE [LARGE SCALE GENOMIC DNA]</scope>
    <source>
        <strain evidence="6">2025</strain>
    </source>
</reference>
<keyword evidence="4" id="KW-0788">Thiol protease</keyword>
<dbReference type="GO" id="GO:0008234">
    <property type="term" value="F:cysteine-type peptidase activity"/>
    <property type="evidence" value="ECO:0007669"/>
    <property type="project" value="UniProtKB-KW"/>
</dbReference>
<dbReference type="Pfam" id="PF00877">
    <property type="entry name" value="NLPC_P60"/>
    <property type="match status" value="1"/>
</dbReference>
<comment type="similarity">
    <text evidence="1">Belongs to the peptidase C40 family.</text>
</comment>
<evidence type="ECO:0000259" key="5">
    <source>
        <dbReference type="PROSITE" id="PS51935"/>
    </source>
</evidence>
<comment type="caution">
    <text evidence="6">The sequence shown here is derived from an EMBL/GenBank/DDBJ whole genome shotgun (WGS) entry which is preliminary data.</text>
</comment>
<dbReference type="PROSITE" id="PS51935">
    <property type="entry name" value="NLPC_P60"/>
    <property type="match status" value="1"/>
</dbReference>
<dbReference type="InterPro" id="IPR013491">
    <property type="entry name" value="Tape_meas_N"/>
</dbReference>
<keyword evidence="2" id="KW-0645">Protease</keyword>
<dbReference type="SUPFAM" id="SSF54001">
    <property type="entry name" value="Cysteine proteinases"/>
    <property type="match status" value="1"/>
</dbReference>
<dbReference type="InterPro" id="IPR038765">
    <property type="entry name" value="Papain-like_cys_pep_sf"/>
</dbReference>
<name>A0A837NLL0_LACPN</name>
<evidence type="ECO:0000256" key="3">
    <source>
        <dbReference type="ARBA" id="ARBA00022801"/>
    </source>
</evidence>
<organism evidence="6">
    <name type="scientific">Lactiplantibacillus plantarum 2025</name>
    <dbReference type="NCBI Taxonomy" id="1385856"/>
    <lineage>
        <taxon>Bacteria</taxon>
        <taxon>Bacillati</taxon>
        <taxon>Bacillota</taxon>
        <taxon>Bacilli</taxon>
        <taxon>Lactobacillales</taxon>
        <taxon>Lactobacillaceae</taxon>
        <taxon>Lactiplantibacillus</taxon>
    </lineage>
</organism>
<dbReference type="Gene3D" id="3.90.1720.10">
    <property type="entry name" value="endopeptidase domain like (from Nostoc punctiforme)"/>
    <property type="match status" value="1"/>
</dbReference>
<dbReference type="PANTHER" id="PTHR47053">
    <property type="entry name" value="MUREIN DD-ENDOPEPTIDASE MEPH-RELATED"/>
    <property type="match status" value="1"/>
</dbReference>
<gene>
    <name evidence="6" type="ORF">N876_0212190</name>
</gene>
<evidence type="ECO:0000256" key="4">
    <source>
        <dbReference type="ARBA" id="ARBA00022807"/>
    </source>
</evidence>
<sequence length="1628" mass="177155">MAKKVVGREMTSKVGLDSAEAVKSLKQLTAEVKANTSGWKAQETALKSAGDYQKATEARVDGLAKSMDMQKSKIDELKSRQSGLNRDTKDGALEYTKLTDEINKASRSYDSMGGQLDRAKNRLQYYNSGLADLQRGYKQSTALSESYVKRLEAEGKSAEANKAKLGGLKQAYSNMEAQYKTQSDELDKIRKASGDTSDAYKRQQVRVNETATAMAKAKTSQNELLKSMEKEPHAFMHGVRSKLDSIDDKAKKTSHLFGTILGAHLVANGITNALSSITASFGELTSAVTEYDNKQRTMAATWTTLTGSNGKGKQMVDIGNGLASAFNQNINVVDELNQSFYHVFDNAPRTKELTKSILTLGDTLNLSDENVTRLGTNFTHMLSSGKMQLGDFNMINDQLPMYAGKMLEFEKKQQHNSKLTMSTLRDQMSAGKISAKDAEEVMNSLGGKYAKASENLMKTIPGMERSIKTQMPALLDAIYKPIANMKSPLMGQFTKWIGDKDTKSEFKDVGNALALQINDITKAFAGKKFNVGNSLDKMLSNLAKGIDKMGANIIAHKKEIKSFFSSMKTASKTSFNVFVQSLKDIEPILKIVGGFAEKHPKVFAGLASSAYVASKGISALKLAFSGLDLAKGLGGKLSRIVFKPKVDGAEGKRELTKFASFVKRSGAGMGRRLKMAASVTTTKAKGALSSMWTHTKSVGGKIGKGLKWTAKIAYKGASKAFSVLGAGIKTLGKSFLSLGRLLLLNPIGLVLTAVVALGVAFYEAYKHIKPFREWVNKTFKAVVNFGKGLLKWGSKAVKTVGHTVNNIRKKFDKFKSGFKKSWNKHWSAMGKSLKGAWNGSLKHTREFFGSVGKKWNGWKSSFKKSWNKHWSAMGKSLRNNWKSSVKHTREFFSSVGKKWGGWKKSFKKSWSKHWNAMTSNLHSAWNRSYKHTRDFFSGMGTKWAGWKKSWSHSWNSHWNKMRSNLHSYWNKDVKHTKVFGKSMGDWLSTFKKSFKSGWSGLGTGVENIFKGLWKNLKKFARDGMNDVIDLINGGIGAVNSVIHTFGSKNKETIHPLSHVHFAEGTGMFSGSRNPITRPTMAMLNDGNDSPQTGNKEMVMLPNGDSGIVQGRNTKMMLPAGTEVLSASETAMLMAMQGVTKYAKGTGFFGDILNSVTSGISGVTNWVGKKVGSLEKFFKTATNIIAHPIKSLENLFSWSSKGISGVMSNIGHGLFNGVEKQAKTWWSTLWGGVSDSLDSGASSSTLVNAMEKYGSTNKYVYGAEGPSAFDCSGLVEYTLKKLGISFPRTSGEQYRASKHVSNPKPGDLVFFGPGGSSHVGVYTGNGEFYSAENEHDGMGISSVHGGGYGSFAGYGRVPGLSDSTSSDKSSKSSGLLGTIKKQVGSGFWKFISKLADMFSDGGSSNPGGSGVQRWKPDVIKALKKNGFEASASQVSAWMKVIARESNGDPTVVNNWDPNAKAGHPSKGLVQTIQPTFDAYKFSGHNNILNGYDDLLAGIHYMKAKYGSGPSAFARVSGPEGYENGGIINTNQLIEVAEHNKPEMVLPLTNKSRANQLIAQASQVVNGNNGSQIATQSSESNEKLDKVISLLAALLAGQGNVQAVISNDSIVNANKNYTKKTSQYSQMMGY</sequence>